<dbReference type="PROSITE" id="PS51462">
    <property type="entry name" value="NUDIX"/>
    <property type="match status" value="1"/>
</dbReference>
<dbReference type="RefSeq" id="WP_248209212.1">
    <property type="nucleotide sequence ID" value="NZ_JALNMH010000008.1"/>
</dbReference>
<evidence type="ECO:0000256" key="5">
    <source>
        <dbReference type="ARBA" id="ARBA00022801"/>
    </source>
</evidence>
<dbReference type="Pfam" id="PF00293">
    <property type="entry name" value="NUDIX"/>
    <property type="match status" value="1"/>
</dbReference>
<evidence type="ECO:0000256" key="4">
    <source>
        <dbReference type="ARBA" id="ARBA00015552"/>
    </source>
</evidence>
<accession>A0ABT0GIZ3</accession>
<comment type="subunit">
    <text evidence="3 6">Monomer.</text>
</comment>
<dbReference type="InterPro" id="IPR033713">
    <property type="entry name" value="NudJ"/>
</dbReference>
<evidence type="ECO:0000313" key="8">
    <source>
        <dbReference type="EMBL" id="MCK7594164.1"/>
    </source>
</evidence>
<reference evidence="8" key="1">
    <citation type="submission" date="2022-04" db="EMBL/GenBank/DDBJ databases">
        <title>Lysobacter sp. CAU 1642 isolated from sea sand.</title>
        <authorList>
            <person name="Kim W."/>
        </authorList>
    </citation>
    <scope>NUCLEOTIDE SEQUENCE</scope>
    <source>
        <strain evidence="8">CAU 1642</strain>
    </source>
</reference>
<dbReference type="InterPro" id="IPR000086">
    <property type="entry name" value="NUDIX_hydrolase_dom"/>
</dbReference>
<keyword evidence="5 6" id="KW-0378">Hydrolase</keyword>
<evidence type="ECO:0000256" key="6">
    <source>
        <dbReference type="RuleBase" id="RU364043"/>
    </source>
</evidence>
<dbReference type="EMBL" id="JALNMH010000008">
    <property type="protein sequence ID" value="MCK7594164.1"/>
    <property type="molecule type" value="Genomic_DNA"/>
</dbReference>
<dbReference type="InterPro" id="IPR015797">
    <property type="entry name" value="NUDIX_hydrolase-like_dom_sf"/>
</dbReference>
<dbReference type="PROSITE" id="PS00893">
    <property type="entry name" value="NUDIX_BOX"/>
    <property type="match status" value="1"/>
</dbReference>
<dbReference type="Proteomes" id="UP001431449">
    <property type="component" value="Unassembled WGS sequence"/>
</dbReference>
<gene>
    <name evidence="6" type="primary">nudJ</name>
    <name evidence="8" type="ORF">M0G41_10830</name>
</gene>
<dbReference type="CDD" id="cd03675">
    <property type="entry name" value="NUDIX_Hydrolase"/>
    <property type="match status" value="1"/>
</dbReference>
<evidence type="ECO:0000313" key="9">
    <source>
        <dbReference type="Proteomes" id="UP001431449"/>
    </source>
</evidence>
<dbReference type="InterPro" id="IPR020084">
    <property type="entry name" value="NUDIX_hydrolase_CS"/>
</dbReference>
<protein>
    <recommendedName>
        <fullName evidence="4 6">Phosphatase NudJ</fullName>
        <ecNumber evidence="6">3.6.1.-</ecNumber>
    </recommendedName>
</protein>
<feature type="domain" description="Nudix hydrolase" evidence="7">
    <location>
        <begin position="18"/>
        <end position="147"/>
    </location>
</feature>
<dbReference type="Gene3D" id="3.90.79.10">
    <property type="entry name" value="Nucleoside Triphosphate Pyrophosphohydrolase"/>
    <property type="match status" value="1"/>
</dbReference>
<keyword evidence="9" id="KW-1185">Reference proteome</keyword>
<comment type="caution">
    <text evidence="8">The sequence shown here is derived from an EMBL/GenBank/DDBJ whole genome shotgun (WGS) entry which is preliminary data.</text>
</comment>
<comment type="cofactor">
    <cofactor evidence="1 6">
        <name>Mg(2+)</name>
        <dbReference type="ChEBI" id="CHEBI:18420"/>
    </cofactor>
</comment>
<dbReference type="PANTHER" id="PTHR43222">
    <property type="entry name" value="NUDIX HYDROLASE 23"/>
    <property type="match status" value="1"/>
</dbReference>
<keyword evidence="6" id="KW-0460">Magnesium</keyword>
<evidence type="ECO:0000256" key="1">
    <source>
        <dbReference type="ARBA" id="ARBA00001946"/>
    </source>
</evidence>
<proteinExistence type="inferred from homology"/>
<evidence type="ECO:0000256" key="3">
    <source>
        <dbReference type="ARBA" id="ARBA00011245"/>
    </source>
</evidence>
<dbReference type="PANTHER" id="PTHR43222:SF11">
    <property type="entry name" value="PHOSPHATASE NUDJ"/>
    <property type="match status" value="1"/>
</dbReference>
<sequence length="160" mass="17663">MNSLPFPNPAETGAAPFHPDLTVACVIHREGRFLLVEERVRGELVLNQPAGHVEAGESLVDAAVRETLEESGWEVRLTGLVGVYQWQAPDGIHFLRFAFAAEALHHHAERPLDTGIERALWLSPEEMQAARSRLRSPLVMQAVDDALAAPPLPLDRIRAL</sequence>
<dbReference type="SUPFAM" id="SSF55811">
    <property type="entry name" value="Nudix"/>
    <property type="match status" value="1"/>
</dbReference>
<comment type="similarity">
    <text evidence="2 6">Belongs to the Nudix hydrolase family. NudJ subfamily.</text>
</comment>
<evidence type="ECO:0000256" key="2">
    <source>
        <dbReference type="ARBA" id="ARBA00007608"/>
    </source>
</evidence>
<name>A0ABT0GIZ3_9GAMM</name>
<organism evidence="8 9">
    <name type="scientific">Pseudomarimonas salicorniae</name>
    <dbReference type="NCBI Taxonomy" id="2933270"/>
    <lineage>
        <taxon>Bacteria</taxon>
        <taxon>Pseudomonadati</taxon>
        <taxon>Pseudomonadota</taxon>
        <taxon>Gammaproteobacteria</taxon>
        <taxon>Lysobacterales</taxon>
        <taxon>Lysobacteraceae</taxon>
        <taxon>Pseudomarimonas</taxon>
    </lineage>
</organism>
<evidence type="ECO:0000259" key="7">
    <source>
        <dbReference type="PROSITE" id="PS51462"/>
    </source>
</evidence>
<dbReference type="GO" id="GO:0016787">
    <property type="term" value="F:hydrolase activity"/>
    <property type="evidence" value="ECO:0007669"/>
    <property type="project" value="UniProtKB-KW"/>
</dbReference>
<dbReference type="EC" id="3.6.1.-" evidence="6"/>